<dbReference type="PANTHER" id="PTHR43133:SF46">
    <property type="entry name" value="RNA POLYMERASE SIGMA-70 FACTOR ECF SUBFAMILY"/>
    <property type="match status" value="1"/>
</dbReference>
<organism evidence="8 9">
    <name type="scientific">Motilibacter deserti</name>
    <dbReference type="NCBI Taxonomy" id="2714956"/>
    <lineage>
        <taxon>Bacteria</taxon>
        <taxon>Bacillati</taxon>
        <taxon>Actinomycetota</taxon>
        <taxon>Actinomycetes</taxon>
        <taxon>Motilibacterales</taxon>
        <taxon>Motilibacteraceae</taxon>
        <taxon>Motilibacter</taxon>
    </lineage>
</organism>
<dbReference type="EMBL" id="JAANNP010000014">
    <property type="protein sequence ID" value="NHC15041.1"/>
    <property type="molecule type" value="Genomic_DNA"/>
</dbReference>
<evidence type="ECO:0000259" key="6">
    <source>
        <dbReference type="Pfam" id="PF04542"/>
    </source>
</evidence>
<feature type="domain" description="RNA polymerase sigma-70 region 2" evidence="6">
    <location>
        <begin position="32"/>
        <end position="99"/>
    </location>
</feature>
<gene>
    <name evidence="8" type="ORF">G9H71_14725</name>
</gene>
<dbReference type="NCBIfam" id="TIGR02937">
    <property type="entry name" value="sigma70-ECF"/>
    <property type="match status" value="1"/>
</dbReference>
<keyword evidence="9" id="KW-1185">Reference proteome</keyword>
<dbReference type="PANTHER" id="PTHR43133">
    <property type="entry name" value="RNA POLYMERASE ECF-TYPE SIGMA FACTO"/>
    <property type="match status" value="1"/>
</dbReference>
<dbReference type="Proteomes" id="UP000800981">
    <property type="component" value="Unassembled WGS sequence"/>
</dbReference>
<keyword evidence="3" id="KW-0731">Sigma factor</keyword>
<evidence type="ECO:0000256" key="1">
    <source>
        <dbReference type="ARBA" id="ARBA00010641"/>
    </source>
</evidence>
<feature type="region of interest" description="Disordered" evidence="5">
    <location>
        <begin position="103"/>
        <end position="123"/>
    </location>
</feature>
<dbReference type="InterPro" id="IPR013325">
    <property type="entry name" value="RNA_pol_sigma_r2"/>
</dbReference>
<dbReference type="InterPro" id="IPR013249">
    <property type="entry name" value="RNA_pol_sigma70_r4_t2"/>
</dbReference>
<dbReference type="InterPro" id="IPR013324">
    <property type="entry name" value="RNA_pol_sigma_r3/r4-like"/>
</dbReference>
<evidence type="ECO:0000256" key="5">
    <source>
        <dbReference type="SAM" id="MobiDB-lite"/>
    </source>
</evidence>
<dbReference type="InterPro" id="IPR014284">
    <property type="entry name" value="RNA_pol_sigma-70_dom"/>
</dbReference>
<proteinExistence type="inferred from homology"/>
<dbReference type="RefSeq" id="WP_166283127.1">
    <property type="nucleotide sequence ID" value="NZ_JAANNP010000014.1"/>
</dbReference>
<dbReference type="SUPFAM" id="SSF88659">
    <property type="entry name" value="Sigma3 and sigma4 domains of RNA polymerase sigma factors"/>
    <property type="match status" value="1"/>
</dbReference>
<accession>A0ABX0GVT5</accession>
<dbReference type="Gene3D" id="1.10.10.10">
    <property type="entry name" value="Winged helix-like DNA-binding domain superfamily/Winged helix DNA-binding domain"/>
    <property type="match status" value="1"/>
</dbReference>
<evidence type="ECO:0000256" key="4">
    <source>
        <dbReference type="ARBA" id="ARBA00023163"/>
    </source>
</evidence>
<name>A0ABX0GVT5_9ACTN</name>
<evidence type="ECO:0000313" key="8">
    <source>
        <dbReference type="EMBL" id="NHC15041.1"/>
    </source>
</evidence>
<comment type="similarity">
    <text evidence="1">Belongs to the sigma-70 factor family. ECF subfamily.</text>
</comment>
<dbReference type="InterPro" id="IPR036388">
    <property type="entry name" value="WH-like_DNA-bd_sf"/>
</dbReference>
<feature type="domain" description="RNA polymerase sigma factor 70 region 4 type 2" evidence="7">
    <location>
        <begin position="136"/>
        <end position="181"/>
    </location>
</feature>
<comment type="caution">
    <text evidence="8">The sequence shown here is derived from an EMBL/GenBank/DDBJ whole genome shotgun (WGS) entry which is preliminary data.</text>
</comment>
<protein>
    <submittedName>
        <fullName evidence="8">RNA polymerase sigma factor</fullName>
    </submittedName>
</protein>
<keyword evidence="4" id="KW-0804">Transcription</keyword>
<dbReference type="Pfam" id="PF04542">
    <property type="entry name" value="Sigma70_r2"/>
    <property type="match status" value="1"/>
</dbReference>
<dbReference type="SUPFAM" id="SSF88946">
    <property type="entry name" value="Sigma2 domain of RNA polymerase sigma factors"/>
    <property type="match status" value="1"/>
</dbReference>
<dbReference type="Gene3D" id="1.10.1740.10">
    <property type="match status" value="1"/>
</dbReference>
<sequence length="192" mass="20859">MRRRPARPVGELDDERLVKLVAHGDRAAFEELYARTSPWLLLRLRRRCSDEDLVAEVLQDSYVSLWRSAGSFSADGSAAGWLWTIAARKLIDAMRARARAQRPELAAAGSTPSAMPSAEDEALTRELDPGLAAAWAGLSPQLREVLQAVVVDGLTTREASTLLGLPEGTVKTRARRARIALRDGLTTEGGTA</sequence>
<evidence type="ECO:0000256" key="3">
    <source>
        <dbReference type="ARBA" id="ARBA00023082"/>
    </source>
</evidence>
<evidence type="ECO:0000256" key="2">
    <source>
        <dbReference type="ARBA" id="ARBA00023015"/>
    </source>
</evidence>
<dbReference type="InterPro" id="IPR039425">
    <property type="entry name" value="RNA_pol_sigma-70-like"/>
</dbReference>
<evidence type="ECO:0000259" key="7">
    <source>
        <dbReference type="Pfam" id="PF08281"/>
    </source>
</evidence>
<reference evidence="8 9" key="1">
    <citation type="submission" date="2020-03" db="EMBL/GenBank/DDBJ databases">
        <title>Two novel Motilibacter sp.</title>
        <authorList>
            <person name="Liu S."/>
        </authorList>
    </citation>
    <scope>NUCLEOTIDE SEQUENCE [LARGE SCALE GENOMIC DNA]</scope>
    <source>
        <strain evidence="8 9">E257</strain>
    </source>
</reference>
<evidence type="ECO:0000313" key="9">
    <source>
        <dbReference type="Proteomes" id="UP000800981"/>
    </source>
</evidence>
<dbReference type="InterPro" id="IPR007627">
    <property type="entry name" value="RNA_pol_sigma70_r2"/>
</dbReference>
<keyword evidence="2" id="KW-0805">Transcription regulation</keyword>
<dbReference type="Pfam" id="PF08281">
    <property type="entry name" value="Sigma70_r4_2"/>
    <property type="match status" value="1"/>
</dbReference>